<dbReference type="EMBL" id="ML208318">
    <property type="protein sequence ID" value="TFK70158.1"/>
    <property type="molecule type" value="Genomic_DNA"/>
</dbReference>
<protein>
    <submittedName>
        <fullName evidence="1">Uncharacterized protein</fullName>
    </submittedName>
</protein>
<evidence type="ECO:0000313" key="1">
    <source>
        <dbReference type="EMBL" id="TFK70158.1"/>
    </source>
</evidence>
<reference evidence="1 2" key="1">
    <citation type="journal article" date="2019" name="Nat. Ecol. Evol.">
        <title>Megaphylogeny resolves global patterns of mushroom evolution.</title>
        <authorList>
            <person name="Varga T."/>
            <person name="Krizsan K."/>
            <person name="Foldi C."/>
            <person name="Dima B."/>
            <person name="Sanchez-Garcia M."/>
            <person name="Sanchez-Ramirez S."/>
            <person name="Szollosi G.J."/>
            <person name="Szarkandi J.G."/>
            <person name="Papp V."/>
            <person name="Albert L."/>
            <person name="Andreopoulos W."/>
            <person name="Angelini C."/>
            <person name="Antonin V."/>
            <person name="Barry K.W."/>
            <person name="Bougher N.L."/>
            <person name="Buchanan P."/>
            <person name="Buyck B."/>
            <person name="Bense V."/>
            <person name="Catcheside P."/>
            <person name="Chovatia M."/>
            <person name="Cooper J."/>
            <person name="Damon W."/>
            <person name="Desjardin D."/>
            <person name="Finy P."/>
            <person name="Geml J."/>
            <person name="Haridas S."/>
            <person name="Hughes K."/>
            <person name="Justo A."/>
            <person name="Karasinski D."/>
            <person name="Kautmanova I."/>
            <person name="Kiss B."/>
            <person name="Kocsube S."/>
            <person name="Kotiranta H."/>
            <person name="LaButti K.M."/>
            <person name="Lechner B.E."/>
            <person name="Liimatainen K."/>
            <person name="Lipzen A."/>
            <person name="Lukacs Z."/>
            <person name="Mihaltcheva S."/>
            <person name="Morgado L.N."/>
            <person name="Niskanen T."/>
            <person name="Noordeloos M.E."/>
            <person name="Ohm R.A."/>
            <person name="Ortiz-Santana B."/>
            <person name="Ovrebo C."/>
            <person name="Racz N."/>
            <person name="Riley R."/>
            <person name="Savchenko A."/>
            <person name="Shiryaev A."/>
            <person name="Soop K."/>
            <person name="Spirin V."/>
            <person name="Szebenyi C."/>
            <person name="Tomsovsky M."/>
            <person name="Tulloss R.E."/>
            <person name="Uehling J."/>
            <person name="Grigoriev I.V."/>
            <person name="Vagvolgyi C."/>
            <person name="Papp T."/>
            <person name="Martin F.M."/>
            <person name="Miettinen O."/>
            <person name="Hibbett D.S."/>
            <person name="Nagy L.G."/>
        </authorList>
    </citation>
    <scope>NUCLEOTIDE SEQUENCE [LARGE SCALE GENOMIC DNA]</scope>
    <source>
        <strain evidence="1 2">NL-1719</strain>
    </source>
</reference>
<accession>A0ACD3AWQ8</accession>
<keyword evidence="2" id="KW-1185">Reference proteome</keyword>
<proteinExistence type="predicted"/>
<organism evidence="1 2">
    <name type="scientific">Pluteus cervinus</name>
    <dbReference type="NCBI Taxonomy" id="181527"/>
    <lineage>
        <taxon>Eukaryota</taxon>
        <taxon>Fungi</taxon>
        <taxon>Dikarya</taxon>
        <taxon>Basidiomycota</taxon>
        <taxon>Agaricomycotina</taxon>
        <taxon>Agaricomycetes</taxon>
        <taxon>Agaricomycetidae</taxon>
        <taxon>Agaricales</taxon>
        <taxon>Pluteineae</taxon>
        <taxon>Pluteaceae</taxon>
        <taxon>Pluteus</taxon>
    </lineage>
</organism>
<gene>
    <name evidence="1" type="ORF">BDN72DRAFT_819288</name>
</gene>
<name>A0ACD3AWQ8_9AGAR</name>
<evidence type="ECO:0000313" key="2">
    <source>
        <dbReference type="Proteomes" id="UP000308600"/>
    </source>
</evidence>
<sequence length="236" mass="28100">MSDLTFNEIIKAARVTVETLHDLGYSCCLFGSTACALYGMDYRTPKDIDVIVITRKEDETIKDEITDHPSNRFFLSQSSQPNQTYNKVYFKVPRRSRRFERKECKVDILVPGTIHIPRIPARRMVYLDEYPDIPLIPLMTLLLLKLQGWNENRSDRRPWKRKKAPKEEEDIKELLDLMVNRAMDEEDEWCPSYLKDMAKAWVKKFVKTCPSYEWRWNRLGFETEDRIYYAISAWEL</sequence>
<dbReference type="Proteomes" id="UP000308600">
    <property type="component" value="Unassembled WGS sequence"/>
</dbReference>